<name>A0A7K1LPU1_9FLAO</name>
<gene>
    <name evidence="2" type="ORF">FLP08_09315</name>
</gene>
<dbReference type="InterPro" id="IPR004360">
    <property type="entry name" value="Glyas_Fos-R_dOase_dom"/>
</dbReference>
<proteinExistence type="predicted"/>
<sequence length="126" mass="14365">MVSNCDAFSSFSTNDMNKAKEFYGEVLGLKYNENRLGLLELDPEHCSVLIYPKEDHMPADFTVLNFYVTDIEKQVEELSQKGVEFEKYDGKIKTNEKGIHRGIDTPAIAWFKDPAGNILSLIEQKN</sequence>
<dbReference type="InterPro" id="IPR029068">
    <property type="entry name" value="Glyas_Bleomycin-R_OHBP_Dase"/>
</dbReference>
<dbReference type="Proteomes" id="UP000460416">
    <property type="component" value="Unassembled WGS sequence"/>
</dbReference>
<feature type="domain" description="VOC" evidence="1">
    <location>
        <begin position="4"/>
        <end position="124"/>
    </location>
</feature>
<dbReference type="OrthoDB" id="9804907at2"/>
<dbReference type="InterPro" id="IPR037523">
    <property type="entry name" value="VOC_core"/>
</dbReference>
<dbReference type="RefSeq" id="WP_156276248.1">
    <property type="nucleotide sequence ID" value="NZ_BAABGI010000003.1"/>
</dbReference>
<keyword evidence="3" id="KW-1185">Reference proteome</keyword>
<organism evidence="2 3">
    <name type="scientific">Christiangramia aestuarii</name>
    <dbReference type="NCBI Taxonomy" id="1028746"/>
    <lineage>
        <taxon>Bacteria</taxon>
        <taxon>Pseudomonadati</taxon>
        <taxon>Bacteroidota</taxon>
        <taxon>Flavobacteriia</taxon>
        <taxon>Flavobacteriales</taxon>
        <taxon>Flavobacteriaceae</taxon>
        <taxon>Christiangramia</taxon>
    </lineage>
</organism>
<dbReference type="EMBL" id="VJVW01000003">
    <property type="protein sequence ID" value="MUP42773.1"/>
    <property type="molecule type" value="Genomic_DNA"/>
</dbReference>
<dbReference type="AlphaFoldDB" id="A0A7K1LPU1"/>
<evidence type="ECO:0000259" key="1">
    <source>
        <dbReference type="PROSITE" id="PS51819"/>
    </source>
</evidence>
<accession>A0A7K1LPU1</accession>
<evidence type="ECO:0000313" key="3">
    <source>
        <dbReference type="Proteomes" id="UP000460416"/>
    </source>
</evidence>
<protein>
    <submittedName>
        <fullName evidence="2">VOC family protein</fullName>
    </submittedName>
</protein>
<evidence type="ECO:0000313" key="2">
    <source>
        <dbReference type="EMBL" id="MUP42773.1"/>
    </source>
</evidence>
<dbReference type="SUPFAM" id="SSF54593">
    <property type="entry name" value="Glyoxalase/Bleomycin resistance protein/Dihydroxybiphenyl dioxygenase"/>
    <property type="match status" value="1"/>
</dbReference>
<comment type="caution">
    <text evidence="2">The sequence shown here is derived from an EMBL/GenBank/DDBJ whole genome shotgun (WGS) entry which is preliminary data.</text>
</comment>
<dbReference type="Pfam" id="PF00903">
    <property type="entry name" value="Glyoxalase"/>
    <property type="match status" value="1"/>
</dbReference>
<dbReference type="Gene3D" id="3.10.180.10">
    <property type="entry name" value="2,3-Dihydroxybiphenyl 1,2-Dioxygenase, domain 1"/>
    <property type="match status" value="1"/>
</dbReference>
<dbReference type="PROSITE" id="PS51819">
    <property type="entry name" value="VOC"/>
    <property type="match status" value="1"/>
</dbReference>
<reference evidence="2 3" key="1">
    <citation type="submission" date="2019-07" db="EMBL/GenBank/DDBJ databases">
        <title>Gramella aestuarii sp. nov., isolated from a tidal flat, and emended description of Gramella echinicola.</title>
        <authorList>
            <person name="Liu L."/>
        </authorList>
    </citation>
    <scope>NUCLEOTIDE SEQUENCE [LARGE SCALE GENOMIC DNA]</scope>
    <source>
        <strain evidence="2 3">BS12</strain>
    </source>
</reference>